<keyword evidence="8" id="KW-0479">Metal-binding</keyword>
<dbReference type="Pfam" id="PF01326">
    <property type="entry name" value="PPDK_N"/>
    <property type="match status" value="1"/>
</dbReference>
<proteinExistence type="inferred from homology"/>
<evidence type="ECO:0000256" key="8">
    <source>
        <dbReference type="ARBA" id="ARBA00022723"/>
    </source>
</evidence>
<sequence length="366" mass="39487">MVSSAATGYTTPLDRLRRAEEPRFGGKSANLGELLSSEIPVPPGFAISTDAFALFLEENGIRERVVRSLRALDPDDMSALRRVSEELVAAVLSAPLPGEVVGEVERRYRKIAELSGEESPPVAVRSSAVGEDSEQATFAGQQKTHLWVRGVDDVCAAVRSCWASLYSPEALSYRARMSAGGGEPAMGVAVQMMVDAEVAGVMFTCNPLNGDPSTVAVNASWGLGEAVVAGEVTPDEYRVSKVTGEVLRRSVGCKHLEYRPDPGSAGVRAVEVEQARREVPCLDEACLRALVEVARRVERHFGAPQDIEWAISRGRELPESLYVLQSRPVTTAPRRPEAGKDLPRARSAIELVMGTFGVVRDDEGRS</sequence>
<dbReference type="OrthoDB" id="9765468at2"/>
<accession>Q1AVP2</accession>
<comment type="function">
    <text evidence="2">Catalyzes the phosphorylation of pyruvate to phosphoenolpyruvate.</text>
</comment>
<dbReference type="PANTHER" id="PTHR43030:SF1">
    <property type="entry name" value="PHOSPHOENOLPYRUVATE SYNTHASE"/>
    <property type="match status" value="1"/>
</dbReference>
<name>Q1AVP2_RUBXD</name>
<dbReference type="GO" id="GO:0006094">
    <property type="term" value="P:gluconeogenesis"/>
    <property type="evidence" value="ECO:0007669"/>
    <property type="project" value="UniProtKB-UniPathway"/>
</dbReference>
<comment type="similarity">
    <text evidence="4">Belongs to the PEP-utilizing enzyme family.</text>
</comment>
<keyword evidence="9" id="KW-0547">Nucleotide-binding</keyword>
<dbReference type="Proteomes" id="UP000006637">
    <property type="component" value="Chromosome"/>
</dbReference>
<dbReference type="GO" id="GO:0008986">
    <property type="term" value="F:pyruvate, water dikinase activity"/>
    <property type="evidence" value="ECO:0007669"/>
    <property type="project" value="UniProtKB-EC"/>
</dbReference>
<reference evidence="16 17" key="1">
    <citation type="submission" date="2006-06" db="EMBL/GenBank/DDBJ databases">
        <title>Complete sequence of Rubrobacter xylanophilus DSM 9941.</title>
        <authorList>
            <consortium name="US DOE Joint Genome Institute"/>
            <person name="Copeland A."/>
            <person name="Lucas S."/>
            <person name="Lapidus A."/>
            <person name="Barry K."/>
            <person name="Detter J.C."/>
            <person name="Glavina del Rio T."/>
            <person name="Hammon N."/>
            <person name="Israni S."/>
            <person name="Dalin E."/>
            <person name="Tice H."/>
            <person name="Pitluck S."/>
            <person name="Munk A.C."/>
            <person name="Brettin T."/>
            <person name="Bruce D."/>
            <person name="Han C."/>
            <person name="Tapia R."/>
            <person name="Gilna P."/>
            <person name="Schmutz J."/>
            <person name="Larimer F."/>
            <person name="Land M."/>
            <person name="Hauser L."/>
            <person name="Kyrpides N."/>
            <person name="Lykidis A."/>
            <person name="da Costa M.S."/>
            <person name="Rainey F.A."/>
            <person name="Empadinhas N."/>
            <person name="Jolivet E."/>
            <person name="Battista J.R."/>
            <person name="Richardson P."/>
        </authorList>
    </citation>
    <scope>NUCLEOTIDE SEQUENCE [LARGE SCALE GENOMIC DNA]</scope>
    <source>
        <strain evidence="17">DSM 9941 / NBRC 16129 / PRD-1</strain>
    </source>
</reference>
<dbReference type="eggNOG" id="COG0574">
    <property type="taxonomic scope" value="Bacteria"/>
</dbReference>
<dbReference type="EMBL" id="CP000386">
    <property type="protein sequence ID" value="ABG04536.1"/>
    <property type="molecule type" value="Genomic_DNA"/>
</dbReference>
<dbReference type="Gene3D" id="3.30.1490.20">
    <property type="entry name" value="ATP-grasp fold, A domain"/>
    <property type="match status" value="1"/>
</dbReference>
<dbReference type="InterPro" id="IPR006319">
    <property type="entry name" value="PEP_synth"/>
</dbReference>
<gene>
    <name evidence="16" type="ordered locus">Rxyl_1574</name>
</gene>
<keyword evidence="10 16" id="KW-0418">Kinase</keyword>
<comment type="catalytic activity">
    <reaction evidence="14">
        <text>pyruvate + ATP + H2O = phosphoenolpyruvate + AMP + phosphate + 2 H(+)</text>
        <dbReference type="Rhea" id="RHEA:11364"/>
        <dbReference type="ChEBI" id="CHEBI:15361"/>
        <dbReference type="ChEBI" id="CHEBI:15377"/>
        <dbReference type="ChEBI" id="CHEBI:15378"/>
        <dbReference type="ChEBI" id="CHEBI:30616"/>
        <dbReference type="ChEBI" id="CHEBI:43474"/>
        <dbReference type="ChEBI" id="CHEBI:58702"/>
        <dbReference type="ChEBI" id="CHEBI:456215"/>
        <dbReference type="EC" id="2.7.9.2"/>
    </reaction>
</comment>
<keyword evidence="17" id="KW-1185">Reference proteome</keyword>
<protein>
    <recommendedName>
        <fullName evidence="6">Phosphoenolpyruvate synthase</fullName>
        <ecNumber evidence="5">2.7.9.2</ecNumber>
    </recommendedName>
    <alternativeName>
        <fullName evidence="13">Pyruvate, water dikinase</fullName>
    </alternativeName>
</protein>
<evidence type="ECO:0000256" key="5">
    <source>
        <dbReference type="ARBA" id="ARBA00011996"/>
    </source>
</evidence>
<evidence type="ECO:0000256" key="12">
    <source>
        <dbReference type="ARBA" id="ARBA00022842"/>
    </source>
</evidence>
<evidence type="ECO:0000256" key="10">
    <source>
        <dbReference type="ARBA" id="ARBA00022777"/>
    </source>
</evidence>
<evidence type="ECO:0000256" key="6">
    <source>
        <dbReference type="ARBA" id="ARBA00021623"/>
    </source>
</evidence>
<evidence type="ECO:0000256" key="9">
    <source>
        <dbReference type="ARBA" id="ARBA00022741"/>
    </source>
</evidence>
<keyword evidence="16" id="KW-0670">Pyruvate</keyword>
<evidence type="ECO:0000256" key="1">
    <source>
        <dbReference type="ARBA" id="ARBA00001946"/>
    </source>
</evidence>
<organism evidence="16 17">
    <name type="scientific">Rubrobacter xylanophilus (strain DSM 9941 / JCM 11954 / NBRC 16129 / PRD-1)</name>
    <dbReference type="NCBI Taxonomy" id="266117"/>
    <lineage>
        <taxon>Bacteria</taxon>
        <taxon>Bacillati</taxon>
        <taxon>Actinomycetota</taxon>
        <taxon>Rubrobacteria</taxon>
        <taxon>Rubrobacterales</taxon>
        <taxon>Rubrobacteraceae</taxon>
        <taxon>Rubrobacter</taxon>
    </lineage>
</organism>
<dbReference type="UniPathway" id="UPA00138"/>
<evidence type="ECO:0000256" key="2">
    <source>
        <dbReference type="ARBA" id="ARBA00002988"/>
    </source>
</evidence>
<dbReference type="GO" id="GO:0046872">
    <property type="term" value="F:metal ion binding"/>
    <property type="evidence" value="ECO:0007669"/>
    <property type="project" value="UniProtKB-KW"/>
</dbReference>
<dbReference type="PANTHER" id="PTHR43030">
    <property type="entry name" value="PHOSPHOENOLPYRUVATE SYNTHASE"/>
    <property type="match status" value="1"/>
</dbReference>
<dbReference type="Gene3D" id="3.30.470.20">
    <property type="entry name" value="ATP-grasp fold, B domain"/>
    <property type="match status" value="1"/>
</dbReference>
<keyword evidence="11" id="KW-0067">ATP-binding</keyword>
<keyword evidence="12" id="KW-0460">Magnesium</keyword>
<evidence type="ECO:0000256" key="14">
    <source>
        <dbReference type="ARBA" id="ARBA00047700"/>
    </source>
</evidence>
<evidence type="ECO:0000313" key="17">
    <source>
        <dbReference type="Proteomes" id="UP000006637"/>
    </source>
</evidence>
<dbReference type="STRING" id="266117.Rxyl_1574"/>
<dbReference type="InterPro" id="IPR002192">
    <property type="entry name" value="PPDK_AMP/ATP-bd"/>
</dbReference>
<evidence type="ECO:0000256" key="13">
    <source>
        <dbReference type="ARBA" id="ARBA00033470"/>
    </source>
</evidence>
<dbReference type="KEGG" id="rxy:Rxyl_1574"/>
<comment type="cofactor">
    <cofactor evidence="1">
        <name>Mg(2+)</name>
        <dbReference type="ChEBI" id="CHEBI:18420"/>
    </cofactor>
</comment>
<dbReference type="RefSeq" id="WP_011564553.1">
    <property type="nucleotide sequence ID" value="NC_008148.1"/>
</dbReference>
<dbReference type="GO" id="GO:0005524">
    <property type="term" value="F:ATP binding"/>
    <property type="evidence" value="ECO:0007669"/>
    <property type="project" value="UniProtKB-KW"/>
</dbReference>
<dbReference type="AlphaFoldDB" id="Q1AVP2"/>
<dbReference type="EC" id="2.7.9.2" evidence="5"/>
<evidence type="ECO:0000256" key="11">
    <source>
        <dbReference type="ARBA" id="ARBA00022840"/>
    </source>
</evidence>
<comment type="pathway">
    <text evidence="3">Carbohydrate biosynthesis; gluconeogenesis.</text>
</comment>
<dbReference type="PhylomeDB" id="Q1AVP2"/>
<evidence type="ECO:0000256" key="3">
    <source>
        <dbReference type="ARBA" id="ARBA00004742"/>
    </source>
</evidence>
<evidence type="ECO:0000313" key="16">
    <source>
        <dbReference type="EMBL" id="ABG04536.1"/>
    </source>
</evidence>
<dbReference type="SUPFAM" id="SSF56059">
    <property type="entry name" value="Glutathione synthetase ATP-binding domain-like"/>
    <property type="match status" value="1"/>
</dbReference>
<evidence type="ECO:0000256" key="7">
    <source>
        <dbReference type="ARBA" id="ARBA00022679"/>
    </source>
</evidence>
<feature type="domain" description="Pyruvate phosphate dikinase AMP/ATP-binding" evidence="15">
    <location>
        <begin position="23"/>
        <end position="337"/>
    </location>
</feature>
<keyword evidence="7 16" id="KW-0808">Transferase</keyword>
<evidence type="ECO:0000256" key="4">
    <source>
        <dbReference type="ARBA" id="ARBA00007837"/>
    </source>
</evidence>
<evidence type="ECO:0000259" key="15">
    <source>
        <dbReference type="Pfam" id="PF01326"/>
    </source>
</evidence>
<dbReference type="InterPro" id="IPR013815">
    <property type="entry name" value="ATP_grasp_subdomain_1"/>
</dbReference>
<dbReference type="HOGENOM" id="CLU_007308_6_0_11"/>